<gene>
    <name evidence="1" type="ORF">M8009_17485</name>
</gene>
<evidence type="ECO:0000313" key="2">
    <source>
        <dbReference type="Proteomes" id="UP001165369"/>
    </source>
</evidence>
<proteinExistence type="predicted"/>
<accession>A0ABT0T587</accession>
<organism evidence="1 2">
    <name type="scientific">Halomonas gemina</name>
    <dbReference type="NCBI Taxonomy" id="2945105"/>
    <lineage>
        <taxon>Bacteria</taxon>
        <taxon>Pseudomonadati</taxon>
        <taxon>Pseudomonadota</taxon>
        <taxon>Gammaproteobacteria</taxon>
        <taxon>Oceanospirillales</taxon>
        <taxon>Halomonadaceae</taxon>
        <taxon>Halomonas</taxon>
    </lineage>
</organism>
<evidence type="ECO:0008006" key="3">
    <source>
        <dbReference type="Google" id="ProtNLM"/>
    </source>
</evidence>
<keyword evidence="2" id="KW-1185">Reference proteome</keyword>
<dbReference type="Proteomes" id="UP001165369">
    <property type="component" value="Unassembled WGS sequence"/>
</dbReference>
<dbReference type="RefSeq" id="WP_250063536.1">
    <property type="nucleotide sequence ID" value="NZ_JAMJPK010000010.1"/>
</dbReference>
<name>A0ABT0T587_9GAMM</name>
<evidence type="ECO:0000313" key="1">
    <source>
        <dbReference type="EMBL" id="MCL7942079.1"/>
    </source>
</evidence>
<sequence length="654" mass="74682">MPNIVAREKLSVIEFSGHATAPLKVKSLSLKFDEGCVVDIGVLCFTERQWKPGYNACYHVNIDSYDPRREGFVEAYVEFLMSSLTKSSARTFHGELKRFISFVDEQLSDKDLDFNNKNDMLYAYDKYSHYLLYLISLGKQVRRKDTALKPIKQRYAAALQSASRRTLCAVFNLNSTDVWLSSLVRISETTKERAGAVRGKARSHTEIGYQFKCLKTFLEMAHDVLIKELPFPRQYETPEGEKRYFHNFHITNSSFGSKRESLFFDSVPTYGKYLEIMGCSEDKGVKNKSKEYGNYYNLCVSTKNQMVSSESLANLAIRAGALMFAMATGQNTSTIYNLEIDTLEFVPTVKHWRLSGCKARAGNKVVYPEFGAAFTPLFKKILDIRSYILKRIEEKNLKKVFVKFPRTNSKSCHFNPTCSLSSNNPTARLLSKLFDGFEWVICDEARDHRTLEINRISGGDLEKSSALSEHSEKTERQSYLVVGIDEAASEMNAFLSQVHETAISRTRTLDVVPVKVDDSSETWIPAGRCEAPNTPHKREEFTEFAPTPDCRKFENCLFCEHYAVHADDEDIRRLLSIRYLAKALRGTRGDIKQYEETWGVVIHRVNEVLHAITCYKDDLRLKVNNIAVEVDEKELLDDFWSIHLDVLIDLGGVA</sequence>
<dbReference type="EMBL" id="JAMJPK010000010">
    <property type="protein sequence ID" value="MCL7942079.1"/>
    <property type="molecule type" value="Genomic_DNA"/>
</dbReference>
<reference evidence="1" key="1">
    <citation type="submission" date="2022-05" db="EMBL/GenBank/DDBJ databases">
        <title>Halomonas geminus sp. nov. and Halomonas llamarensis sp. nov. isolated from high-altitude salars of the Atacama Desert.</title>
        <authorList>
            <person name="Hintersatz C."/>
            <person name="Rojas L.A."/>
            <person name="Wei T.-S."/>
            <person name="Kutschke S."/>
            <person name="Lehmann F."/>
            <person name="Jain R."/>
            <person name="Pollmann K."/>
        </authorList>
    </citation>
    <scope>NUCLEOTIDE SEQUENCE</scope>
    <source>
        <strain evidence="1">ATCH28</strain>
    </source>
</reference>
<comment type="caution">
    <text evidence="1">The sequence shown here is derived from an EMBL/GenBank/DDBJ whole genome shotgun (WGS) entry which is preliminary data.</text>
</comment>
<protein>
    <recommendedName>
        <fullName evidence="3">Integrase</fullName>
    </recommendedName>
</protein>